<dbReference type="Proteomes" id="UP000186513">
    <property type="component" value="Unassembled WGS sequence"/>
</dbReference>
<reference evidence="2 3" key="1">
    <citation type="submission" date="2016-11" db="EMBL/GenBank/DDBJ databases">
        <authorList>
            <person name="Jaros S."/>
            <person name="Januszkiewicz K."/>
            <person name="Wedrychowicz H."/>
        </authorList>
    </citation>
    <scope>NUCLEOTIDE SEQUENCE [LARGE SCALE GENOMIC DNA]</scope>
    <source>
        <strain evidence="2 3">DSM 18899</strain>
    </source>
</reference>
<protein>
    <submittedName>
        <fullName evidence="2">Acetyltransferase (GNAT) domain-containing protein</fullName>
    </submittedName>
</protein>
<dbReference type="PANTHER" id="PTHR43233">
    <property type="entry name" value="FAMILY N-ACETYLTRANSFERASE, PUTATIVE (AFU_ORTHOLOGUE AFUA_6G03350)-RELATED"/>
    <property type="match status" value="1"/>
</dbReference>
<evidence type="ECO:0000313" key="3">
    <source>
        <dbReference type="Proteomes" id="UP000186513"/>
    </source>
</evidence>
<dbReference type="SUPFAM" id="SSF55729">
    <property type="entry name" value="Acyl-CoA N-acyltransferases (Nat)"/>
    <property type="match status" value="1"/>
</dbReference>
<proteinExistence type="predicted"/>
<dbReference type="CDD" id="cd04301">
    <property type="entry name" value="NAT_SF"/>
    <property type="match status" value="1"/>
</dbReference>
<feature type="domain" description="N-acetyltransferase" evidence="1">
    <location>
        <begin position="15"/>
        <end position="153"/>
    </location>
</feature>
<dbReference type="Pfam" id="PF00583">
    <property type="entry name" value="Acetyltransf_1"/>
    <property type="match status" value="1"/>
</dbReference>
<dbReference type="PANTHER" id="PTHR43233:SF1">
    <property type="entry name" value="FAMILY N-ACETYLTRANSFERASE, PUTATIVE (AFU_ORTHOLOGUE AFUA_6G03350)-RELATED"/>
    <property type="match status" value="1"/>
</dbReference>
<dbReference type="Gene3D" id="3.40.630.30">
    <property type="match status" value="1"/>
</dbReference>
<dbReference type="PROSITE" id="PS51186">
    <property type="entry name" value="GNAT"/>
    <property type="match status" value="1"/>
</dbReference>
<organism evidence="2 3">
    <name type="scientific">Chitinimonas taiwanensis DSM 18899</name>
    <dbReference type="NCBI Taxonomy" id="1121279"/>
    <lineage>
        <taxon>Bacteria</taxon>
        <taxon>Pseudomonadati</taxon>
        <taxon>Pseudomonadota</taxon>
        <taxon>Betaproteobacteria</taxon>
        <taxon>Neisseriales</taxon>
        <taxon>Chitinibacteraceae</taxon>
        <taxon>Chitinimonas</taxon>
    </lineage>
</organism>
<name>A0A1K2H4K5_9NEIS</name>
<gene>
    <name evidence="2" type="ORF">SAMN02745887_00284</name>
</gene>
<accession>A0A1K2H4K5</accession>
<dbReference type="EMBL" id="FPKR01000001">
    <property type="protein sequence ID" value="SFZ70706.1"/>
    <property type="molecule type" value="Genomic_DNA"/>
</dbReference>
<dbReference type="OrthoDB" id="3216107at2"/>
<keyword evidence="3" id="KW-1185">Reference proteome</keyword>
<dbReference type="AlphaFoldDB" id="A0A1K2H4K5"/>
<sequence length="153" mass="17239">MLSAPQTWSRGEYEISTDPARLDLDTAHDFIAVHSYWARGIPRSTFERALANSLTFGVYRGTQQVGLARVVTDYASFGYLADVFIAETERGQGLSKWLMDCLLSHPGLQGLRRMMLATLDAHGLYQQYGFTPLAAPERFLERHNPNIYTQPTP</sequence>
<dbReference type="STRING" id="1121279.SAMN02745887_00284"/>
<keyword evidence="2" id="KW-0808">Transferase</keyword>
<dbReference type="GO" id="GO:0016747">
    <property type="term" value="F:acyltransferase activity, transferring groups other than amino-acyl groups"/>
    <property type="evidence" value="ECO:0007669"/>
    <property type="project" value="InterPro"/>
</dbReference>
<evidence type="ECO:0000259" key="1">
    <source>
        <dbReference type="PROSITE" id="PS51186"/>
    </source>
</evidence>
<dbReference type="RefSeq" id="WP_072426827.1">
    <property type="nucleotide sequence ID" value="NZ_FPKR01000001.1"/>
</dbReference>
<evidence type="ECO:0000313" key="2">
    <source>
        <dbReference type="EMBL" id="SFZ70706.1"/>
    </source>
</evidence>
<dbReference type="InterPro" id="IPR000182">
    <property type="entry name" value="GNAT_dom"/>
</dbReference>
<dbReference type="InterPro" id="IPR016181">
    <property type="entry name" value="Acyl_CoA_acyltransferase"/>
</dbReference>
<dbReference type="InterPro" id="IPR053144">
    <property type="entry name" value="Acetyltransferase_Butenolide"/>
</dbReference>